<dbReference type="OrthoDB" id="408532at2759"/>
<comment type="caution">
    <text evidence="2">The sequence shown here is derived from an EMBL/GenBank/DDBJ whole genome shotgun (WGS) entry which is preliminary data.</text>
</comment>
<dbReference type="EMBL" id="CALLCH030000017">
    <property type="protein sequence ID" value="CAI4217781.1"/>
    <property type="molecule type" value="Genomic_DNA"/>
</dbReference>
<gene>
    <name evidence="2" type="ORF">PPNO1_LOCUS7383</name>
</gene>
<evidence type="ECO:0000313" key="3">
    <source>
        <dbReference type="Proteomes" id="UP000838763"/>
    </source>
</evidence>
<sequence length="215" mass="23987">MRLLALQLKKTKKKVPSLESQRREAHSERAAIEDYQSLAKEEEVKKDKDKTTLRTMNRQPTTRNRLWPALLRLVLLLGLATWTIEARSLAPRQEDDVPAADTAGRERVSINQGWRFRRFTENPDSLGYSTMKPWIMPAANNFVKDAARHAQRPANPPSNVEFAQSSFDDGAWDSLNLPTTGPSTSPSTRVTMSPLEAAWGASPFTASVGTGARLT</sequence>
<dbReference type="AlphaFoldDB" id="A0A9P1MDG7"/>
<feature type="region of interest" description="Disordered" evidence="1">
    <location>
        <begin position="171"/>
        <end position="190"/>
    </location>
</feature>
<proteinExistence type="predicted"/>
<feature type="compositionally biased region" description="Low complexity" evidence="1">
    <location>
        <begin position="178"/>
        <end position="188"/>
    </location>
</feature>
<accession>A0A9P1MDG7</accession>
<dbReference type="Proteomes" id="UP000838763">
    <property type="component" value="Unassembled WGS sequence"/>
</dbReference>
<protein>
    <submittedName>
        <fullName evidence="2">Uncharacterized protein</fullName>
    </submittedName>
</protein>
<evidence type="ECO:0000256" key="1">
    <source>
        <dbReference type="SAM" id="MobiDB-lite"/>
    </source>
</evidence>
<evidence type="ECO:0000313" key="2">
    <source>
        <dbReference type="EMBL" id="CAI4217781.1"/>
    </source>
</evidence>
<name>A0A9P1MDG7_9PEZI</name>
<reference evidence="2" key="1">
    <citation type="submission" date="2022-11" db="EMBL/GenBank/DDBJ databases">
        <authorList>
            <person name="Scott C."/>
            <person name="Bruce N."/>
        </authorList>
    </citation>
    <scope>NUCLEOTIDE SEQUENCE</scope>
</reference>
<organism evidence="2 3">
    <name type="scientific">Parascedosporium putredinis</name>
    <dbReference type="NCBI Taxonomy" id="1442378"/>
    <lineage>
        <taxon>Eukaryota</taxon>
        <taxon>Fungi</taxon>
        <taxon>Dikarya</taxon>
        <taxon>Ascomycota</taxon>
        <taxon>Pezizomycotina</taxon>
        <taxon>Sordariomycetes</taxon>
        <taxon>Hypocreomycetidae</taxon>
        <taxon>Microascales</taxon>
        <taxon>Microascaceae</taxon>
        <taxon>Parascedosporium</taxon>
    </lineage>
</organism>
<keyword evidence="3" id="KW-1185">Reference proteome</keyword>